<dbReference type="GO" id="GO:0016787">
    <property type="term" value="F:hydrolase activity"/>
    <property type="evidence" value="ECO:0007669"/>
    <property type="project" value="UniProtKB-KW"/>
</dbReference>
<dbReference type="STRING" id="1555112.LIP_0336"/>
<gene>
    <name evidence="1" type="ORF">LIP_0336</name>
</gene>
<reference evidence="2" key="1">
    <citation type="submission" date="2015-07" db="EMBL/GenBank/DDBJ databases">
        <title>Complete genome sequence and phylogenetic analysis of Limnochorda pilosa.</title>
        <authorList>
            <person name="Watanabe M."/>
            <person name="Kojima H."/>
            <person name="Fukui M."/>
        </authorList>
    </citation>
    <scope>NUCLEOTIDE SEQUENCE [LARGE SCALE GENOMIC DNA]</scope>
    <source>
        <strain evidence="2">HC45</strain>
    </source>
</reference>
<reference evidence="2" key="2">
    <citation type="journal article" date="2016" name="Int. J. Syst. Evol. Microbiol.">
        <title>Complete genome sequence and cell structure of Limnochorda pilosa, a Gram-negative spore-former within the phylum Firmicutes.</title>
        <authorList>
            <person name="Watanabe M."/>
            <person name="Kojima H."/>
            <person name="Fukui M."/>
        </authorList>
    </citation>
    <scope>NUCLEOTIDE SEQUENCE [LARGE SCALE GENOMIC DNA]</scope>
    <source>
        <strain evidence="2">HC45</strain>
    </source>
</reference>
<dbReference type="EMBL" id="AP014924">
    <property type="protein sequence ID" value="BAS26193.1"/>
    <property type="molecule type" value="Genomic_DNA"/>
</dbReference>
<keyword evidence="2" id="KW-1185">Reference proteome</keyword>
<organism evidence="1 2">
    <name type="scientific">Limnochorda pilosa</name>
    <dbReference type="NCBI Taxonomy" id="1555112"/>
    <lineage>
        <taxon>Bacteria</taxon>
        <taxon>Bacillati</taxon>
        <taxon>Bacillota</taxon>
        <taxon>Limnochordia</taxon>
        <taxon>Limnochordales</taxon>
        <taxon>Limnochordaceae</taxon>
        <taxon>Limnochorda</taxon>
    </lineage>
</organism>
<dbReference type="RefSeq" id="WP_158509517.1">
    <property type="nucleotide sequence ID" value="NZ_AP014924.1"/>
</dbReference>
<proteinExistence type="predicted"/>
<accession>A0A0K2SGG6</accession>
<sequence length="56" mass="6344">MSRSPQAVDVHVHLPTTEWLHGCLGPYLESVRRFFGAELTPRSVDEMAETYRAAMP</sequence>
<evidence type="ECO:0000313" key="1">
    <source>
        <dbReference type="EMBL" id="BAS26193.1"/>
    </source>
</evidence>
<dbReference type="KEGG" id="lpil:LIP_0336"/>
<keyword evidence="1" id="KW-0378">Hydrolase</keyword>
<name>A0A0K2SGG6_LIMPI</name>
<dbReference type="AlphaFoldDB" id="A0A0K2SGG6"/>
<protein>
    <submittedName>
        <fullName evidence="1">Amidohydrolase 2</fullName>
    </submittedName>
</protein>
<dbReference type="Proteomes" id="UP000065807">
    <property type="component" value="Chromosome"/>
</dbReference>
<evidence type="ECO:0000313" key="2">
    <source>
        <dbReference type="Proteomes" id="UP000065807"/>
    </source>
</evidence>
<dbReference type="OrthoDB" id="1407586at2"/>